<protein>
    <submittedName>
        <fullName evidence="5">LacI family transcriptional regulator</fullName>
    </submittedName>
</protein>
<dbReference type="InterPro" id="IPR010982">
    <property type="entry name" value="Lambda_DNA-bd_dom_sf"/>
</dbReference>
<dbReference type="AlphaFoldDB" id="A0A7C2G4Y4"/>
<dbReference type="CDD" id="cd01392">
    <property type="entry name" value="HTH_LacI"/>
    <property type="match status" value="1"/>
</dbReference>
<dbReference type="Pfam" id="PF13377">
    <property type="entry name" value="Peripla_BP_3"/>
    <property type="match status" value="1"/>
</dbReference>
<keyword evidence="3" id="KW-0804">Transcription</keyword>
<reference evidence="5" key="1">
    <citation type="journal article" date="2020" name="mSystems">
        <title>Genome- and Community-Level Interaction Insights into Carbon Utilization and Element Cycling Functions of Hydrothermarchaeota in Hydrothermal Sediment.</title>
        <authorList>
            <person name="Zhou Z."/>
            <person name="Liu Y."/>
            <person name="Xu W."/>
            <person name="Pan J."/>
            <person name="Luo Z.H."/>
            <person name="Li M."/>
        </authorList>
    </citation>
    <scope>NUCLEOTIDE SEQUENCE [LARGE SCALE GENOMIC DNA]</scope>
    <source>
        <strain evidence="5">SpSt-246</strain>
    </source>
</reference>
<dbReference type="GO" id="GO:0003700">
    <property type="term" value="F:DNA-binding transcription factor activity"/>
    <property type="evidence" value="ECO:0007669"/>
    <property type="project" value="TreeGrafter"/>
</dbReference>
<evidence type="ECO:0000313" key="5">
    <source>
        <dbReference type="EMBL" id="HEH81748.1"/>
    </source>
</evidence>
<accession>A0A7C2G4Y4</accession>
<organism evidence="5">
    <name type="scientific">Thermus islandicus</name>
    <dbReference type="NCBI Taxonomy" id="540988"/>
    <lineage>
        <taxon>Bacteria</taxon>
        <taxon>Thermotogati</taxon>
        <taxon>Deinococcota</taxon>
        <taxon>Deinococci</taxon>
        <taxon>Thermales</taxon>
        <taxon>Thermaceae</taxon>
        <taxon>Thermus</taxon>
    </lineage>
</organism>
<dbReference type="SUPFAM" id="SSF53822">
    <property type="entry name" value="Periplasmic binding protein-like I"/>
    <property type="match status" value="1"/>
</dbReference>
<dbReference type="PROSITE" id="PS00356">
    <property type="entry name" value="HTH_LACI_1"/>
    <property type="match status" value="1"/>
</dbReference>
<dbReference type="Gene3D" id="1.10.260.40">
    <property type="entry name" value="lambda repressor-like DNA-binding domains"/>
    <property type="match status" value="1"/>
</dbReference>
<dbReference type="PROSITE" id="PS50932">
    <property type="entry name" value="HTH_LACI_2"/>
    <property type="match status" value="1"/>
</dbReference>
<dbReference type="SUPFAM" id="SSF47413">
    <property type="entry name" value="lambda repressor-like DNA-binding domains"/>
    <property type="match status" value="1"/>
</dbReference>
<name>A0A7C2G4Y4_9DEIN</name>
<proteinExistence type="predicted"/>
<comment type="caution">
    <text evidence="5">The sequence shown here is derived from an EMBL/GenBank/DDBJ whole genome shotgun (WGS) entry which is preliminary data.</text>
</comment>
<dbReference type="InterPro" id="IPR028082">
    <property type="entry name" value="Peripla_BP_I"/>
</dbReference>
<dbReference type="PANTHER" id="PTHR30146:SF120">
    <property type="entry name" value="ALANINE RACEMASE"/>
    <property type="match status" value="1"/>
</dbReference>
<evidence type="ECO:0000256" key="1">
    <source>
        <dbReference type="ARBA" id="ARBA00023015"/>
    </source>
</evidence>
<evidence type="ECO:0000256" key="2">
    <source>
        <dbReference type="ARBA" id="ARBA00023125"/>
    </source>
</evidence>
<dbReference type="Gene3D" id="3.40.50.2300">
    <property type="match status" value="2"/>
</dbReference>
<evidence type="ECO:0000259" key="4">
    <source>
        <dbReference type="PROSITE" id="PS50932"/>
    </source>
</evidence>
<sequence length="330" mass="35609">MAKKEPFTIREIARLANVSVGTVSRALNGRPGVSPKTRARILELVRTLGFTPSAAARELVGRSTSVGLLLAPGVRRYTPYFALLLEALSEALAQDGLRVKEVATDPYGLPLEEAMGYILLGAHDHDPRLEGLRRSGRPFVLIGAYPGVFAVAPDDVDGGYQATRHLLELGHEAVAHLTGHLHHQAGRERLLGYRKALEERGLPFRPHLVLDGAFDPLAAYRAVRRAWEGGLRFTALFAASDEMALGAKAALEDLGLRVPWDVSLVGYDDLPEIGEGLTTVHQDIPTIAQEAVALLKEALSGGAPVGKRVPVRLVVRGTSMPKEVGARETR</sequence>
<feature type="domain" description="HTH lacI-type" evidence="4">
    <location>
        <begin position="7"/>
        <end position="61"/>
    </location>
</feature>
<dbReference type="InterPro" id="IPR046335">
    <property type="entry name" value="LacI/GalR-like_sensor"/>
</dbReference>
<dbReference type="CDD" id="cd06267">
    <property type="entry name" value="PBP1_LacI_sugar_binding-like"/>
    <property type="match status" value="1"/>
</dbReference>
<dbReference type="SMART" id="SM00354">
    <property type="entry name" value="HTH_LACI"/>
    <property type="match status" value="1"/>
</dbReference>
<dbReference type="InterPro" id="IPR000843">
    <property type="entry name" value="HTH_LacI"/>
</dbReference>
<keyword evidence="1" id="KW-0805">Transcription regulation</keyword>
<dbReference type="PANTHER" id="PTHR30146">
    <property type="entry name" value="LACI-RELATED TRANSCRIPTIONAL REPRESSOR"/>
    <property type="match status" value="1"/>
</dbReference>
<evidence type="ECO:0000256" key="3">
    <source>
        <dbReference type="ARBA" id="ARBA00023163"/>
    </source>
</evidence>
<dbReference type="Pfam" id="PF00356">
    <property type="entry name" value="LacI"/>
    <property type="match status" value="1"/>
</dbReference>
<keyword evidence="2" id="KW-0238">DNA-binding</keyword>
<gene>
    <name evidence="5" type="ORF">ENP73_01795</name>
</gene>
<dbReference type="GO" id="GO:0000976">
    <property type="term" value="F:transcription cis-regulatory region binding"/>
    <property type="evidence" value="ECO:0007669"/>
    <property type="project" value="TreeGrafter"/>
</dbReference>
<dbReference type="EMBL" id="DSKL01000072">
    <property type="protein sequence ID" value="HEH81748.1"/>
    <property type="molecule type" value="Genomic_DNA"/>
</dbReference>